<feature type="signal peptide" evidence="1">
    <location>
        <begin position="1"/>
        <end position="27"/>
    </location>
</feature>
<evidence type="ECO:0000313" key="2">
    <source>
        <dbReference type="EMBL" id="KAH0451638.1"/>
    </source>
</evidence>
<evidence type="ECO:0008006" key="4">
    <source>
        <dbReference type="Google" id="ProtNLM"/>
    </source>
</evidence>
<comment type="caution">
    <text evidence="2">The sequence shown here is derived from an EMBL/GenBank/DDBJ whole genome shotgun (WGS) entry which is preliminary data.</text>
</comment>
<organism evidence="2 3">
    <name type="scientific">Dendrobium chrysotoxum</name>
    <name type="common">Orchid</name>
    <dbReference type="NCBI Taxonomy" id="161865"/>
    <lineage>
        <taxon>Eukaryota</taxon>
        <taxon>Viridiplantae</taxon>
        <taxon>Streptophyta</taxon>
        <taxon>Embryophyta</taxon>
        <taxon>Tracheophyta</taxon>
        <taxon>Spermatophyta</taxon>
        <taxon>Magnoliopsida</taxon>
        <taxon>Liliopsida</taxon>
        <taxon>Asparagales</taxon>
        <taxon>Orchidaceae</taxon>
        <taxon>Epidendroideae</taxon>
        <taxon>Malaxideae</taxon>
        <taxon>Dendrobiinae</taxon>
        <taxon>Dendrobium</taxon>
    </lineage>
</organism>
<gene>
    <name evidence="2" type="ORF">IEQ34_018937</name>
</gene>
<dbReference type="Proteomes" id="UP000775213">
    <property type="component" value="Unassembled WGS sequence"/>
</dbReference>
<accession>A0AAV7G8F1</accession>
<evidence type="ECO:0000256" key="1">
    <source>
        <dbReference type="SAM" id="SignalP"/>
    </source>
</evidence>
<proteinExistence type="predicted"/>
<dbReference type="EMBL" id="JAGFBR010000017">
    <property type="protein sequence ID" value="KAH0451638.1"/>
    <property type="molecule type" value="Genomic_DNA"/>
</dbReference>
<reference evidence="2 3" key="1">
    <citation type="journal article" date="2021" name="Hortic Res">
        <title>Chromosome-scale assembly of the Dendrobium chrysotoxum genome enhances the understanding of orchid evolution.</title>
        <authorList>
            <person name="Zhang Y."/>
            <person name="Zhang G.Q."/>
            <person name="Zhang D."/>
            <person name="Liu X.D."/>
            <person name="Xu X.Y."/>
            <person name="Sun W.H."/>
            <person name="Yu X."/>
            <person name="Zhu X."/>
            <person name="Wang Z.W."/>
            <person name="Zhao X."/>
            <person name="Zhong W.Y."/>
            <person name="Chen H."/>
            <person name="Yin W.L."/>
            <person name="Huang T."/>
            <person name="Niu S.C."/>
            <person name="Liu Z.J."/>
        </authorList>
    </citation>
    <scope>NUCLEOTIDE SEQUENCE [LARGE SCALE GENOMIC DNA]</scope>
    <source>
        <strain evidence="2">Lindl</strain>
    </source>
</reference>
<sequence length="85" mass="9972">MKRKDLILSSVFAFLMNFAAFRMPVKAEMENILLYERLRDACHSYCTRIFGNKVFAAVEKYKTQRLSIVRRSDTQSDKREGVAFI</sequence>
<name>A0AAV7G8F1_DENCH</name>
<protein>
    <recommendedName>
        <fullName evidence="4">Secreted protein</fullName>
    </recommendedName>
</protein>
<feature type="chain" id="PRO_5043328045" description="Secreted protein" evidence="1">
    <location>
        <begin position="28"/>
        <end position="85"/>
    </location>
</feature>
<evidence type="ECO:0000313" key="3">
    <source>
        <dbReference type="Proteomes" id="UP000775213"/>
    </source>
</evidence>
<keyword evidence="3" id="KW-1185">Reference proteome</keyword>
<keyword evidence="1" id="KW-0732">Signal</keyword>
<dbReference type="AlphaFoldDB" id="A0AAV7G8F1"/>